<sequence length="72" mass="8081">MTQGRLTSCIPLPVEHKLLVTVIEKAKDWALMHGVGMRDRKHFTKDAIQTLLAVYTPLRKTHSGVSLDSLLL</sequence>
<dbReference type="InterPro" id="IPR014049">
    <property type="entry name" value="Glutathione_synthase_N_euk"/>
</dbReference>
<reference evidence="1" key="1">
    <citation type="submission" date="2022-03" db="EMBL/GenBank/DDBJ databases">
        <authorList>
            <person name="Lindestad O."/>
        </authorList>
    </citation>
    <scope>NUCLEOTIDE SEQUENCE</scope>
</reference>
<protein>
    <submittedName>
        <fullName evidence="1">Jg2671 protein</fullName>
    </submittedName>
</protein>
<organism evidence="1 2">
    <name type="scientific">Pararge aegeria aegeria</name>
    <dbReference type="NCBI Taxonomy" id="348720"/>
    <lineage>
        <taxon>Eukaryota</taxon>
        <taxon>Metazoa</taxon>
        <taxon>Ecdysozoa</taxon>
        <taxon>Arthropoda</taxon>
        <taxon>Hexapoda</taxon>
        <taxon>Insecta</taxon>
        <taxon>Pterygota</taxon>
        <taxon>Neoptera</taxon>
        <taxon>Endopterygota</taxon>
        <taxon>Lepidoptera</taxon>
        <taxon>Glossata</taxon>
        <taxon>Ditrysia</taxon>
        <taxon>Papilionoidea</taxon>
        <taxon>Nymphalidae</taxon>
        <taxon>Satyrinae</taxon>
        <taxon>Satyrini</taxon>
        <taxon>Parargina</taxon>
        <taxon>Pararge</taxon>
    </lineage>
</organism>
<dbReference type="AlphaFoldDB" id="A0A8S4RD81"/>
<gene>
    <name evidence="1" type="primary">jg2671</name>
    <name evidence="1" type="ORF">PAEG_LOCUS11580</name>
</gene>
<dbReference type="Gene3D" id="3.30.1490.80">
    <property type="match status" value="1"/>
</dbReference>
<keyword evidence="2" id="KW-1185">Reference proteome</keyword>
<dbReference type="EMBL" id="CAKXAJ010024988">
    <property type="protein sequence ID" value="CAH2233642.1"/>
    <property type="molecule type" value="Genomic_DNA"/>
</dbReference>
<dbReference type="OrthoDB" id="2020073at2759"/>
<dbReference type="GO" id="GO:0005524">
    <property type="term" value="F:ATP binding"/>
    <property type="evidence" value="ECO:0007669"/>
    <property type="project" value="InterPro"/>
</dbReference>
<evidence type="ECO:0000313" key="2">
    <source>
        <dbReference type="Proteomes" id="UP000838756"/>
    </source>
</evidence>
<dbReference type="Proteomes" id="UP000838756">
    <property type="component" value="Unassembled WGS sequence"/>
</dbReference>
<accession>A0A8S4RD81</accession>
<name>A0A8S4RD81_9NEOP</name>
<evidence type="ECO:0000313" key="1">
    <source>
        <dbReference type="EMBL" id="CAH2233642.1"/>
    </source>
</evidence>
<proteinExistence type="predicted"/>
<comment type="caution">
    <text evidence="1">The sequence shown here is derived from an EMBL/GenBank/DDBJ whole genome shotgun (WGS) entry which is preliminary data.</text>
</comment>
<dbReference type="GO" id="GO:0004363">
    <property type="term" value="F:glutathione synthase activity"/>
    <property type="evidence" value="ECO:0007669"/>
    <property type="project" value="InterPro"/>
</dbReference>